<name>A0A318JF59_9NEIS</name>
<reference evidence="5 6" key="1">
    <citation type="submission" date="2018-05" db="EMBL/GenBank/DDBJ databases">
        <title>Genomic Encyclopedia of Type Strains, Phase IV (KMG-IV): sequencing the most valuable type-strain genomes for metagenomic binning, comparative biology and taxonomic classification.</title>
        <authorList>
            <person name="Goeker M."/>
        </authorList>
    </citation>
    <scope>NUCLEOTIDE SEQUENCE [LARGE SCALE GENOMIC DNA]</scope>
    <source>
        <strain evidence="5 6">DSM 25134</strain>
    </source>
</reference>
<dbReference type="GO" id="GO:0009103">
    <property type="term" value="P:lipopolysaccharide biosynthetic process"/>
    <property type="evidence" value="ECO:0007669"/>
    <property type="project" value="TreeGrafter"/>
</dbReference>
<dbReference type="PANTHER" id="PTHR23028:SF53">
    <property type="entry name" value="ACYL_TRANSF_3 DOMAIN-CONTAINING PROTEIN"/>
    <property type="match status" value="1"/>
</dbReference>
<evidence type="ECO:0000259" key="4">
    <source>
        <dbReference type="Pfam" id="PF19040"/>
    </source>
</evidence>
<feature type="transmembrane region" description="Helical" evidence="1">
    <location>
        <begin position="278"/>
        <end position="296"/>
    </location>
</feature>
<keyword evidence="2" id="KW-0732">Signal</keyword>
<feature type="transmembrane region" description="Helical" evidence="1">
    <location>
        <begin position="97"/>
        <end position="119"/>
    </location>
</feature>
<dbReference type="Pfam" id="PF01757">
    <property type="entry name" value="Acyl_transf_3"/>
    <property type="match status" value="1"/>
</dbReference>
<dbReference type="Proteomes" id="UP000248395">
    <property type="component" value="Unassembled WGS sequence"/>
</dbReference>
<feature type="chain" id="PRO_5016241246" evidence="2">
    <location>
        <begin position="28"/>
        <end position="713"/>
    </location>
</feature>
<evidence type="ECO:0000313" key="6">
    <source>
        <dbReference type="Proteomes" id="UP000248395"/>
    </source>
</evidence>
<dbReference type="InterPro" id="IPR002656">
    <property type="entry name" value="Acyl_transf_3_dom"/>
</dbReference>
<dbReference type="InterPro" id="IPR050879">
    <property type="entry name" value="Acyltransferase_3"/>
</dbReference>
<feature type="signal peptide" evidence="2">
    <location>
        <begin position="1"/>
        <end position="27"/>
    </location>
</feature>
<feature type="domain" description="SGNH" evidence="4">
    <location>
        <begin position="432"/>
        <end position="701"/>
    </location>
</feature>
<dbReference type="SUPFAM" id="SSF52266">
    <property type="entry name" value="SGNH hydrolase"/>
    <property type="match status" value="1"/>
</dbReference>
<dbReference type="InterPro" id="IPR043968">
    <property type="entry name" value="SGNH"/>
</dbReference>
<dbReference type="GO" id="GO:0016747">
    <property type="term" value="F:acyltransferase activity, transferring groups other than amino-acyl groups"/>
    <property type="evidence" value="ECO:0007669"/>
    <property type="project" value="InterPro"/>
</dbReference>
<feature type="transmembrane region" description="Helical" evidence="1">
    <location>
        <begin position="317"/>
        <end position="337"/>
    </location>
</feature>
<feature type="domain" description="Acyltransferase 3" evidence="3">
    <location>
        <begin position="33"/>
        <end position="364"/>
    </location>
</feature>
<evidence type="ECO:0000256" key="1">
    <source>
        <dbReference type="SAM" id="Phobius"/>
    </source>
</evidence>
<gene>
    <name evidence="5" type="ORF">DFR38_11051</name>
</gene>
<dbReference type="Pfam" id="PF19040">
    <property type="entry name" value="SGNH"/>
    <property type="match status" value="1"/>
</dbReference>
<accession>A0A318JF59</accession>
<evidence type="ECO:0000313" key="5">
    <source>
        <dbReference type="EMBL" id="PXX45953.1"/>
    </source>
</evidence>
<keyword evidence="1" id="KW-0472">Membrane</keyword>
<keyword evidence="1" id="KW-0812">Transmembrane</keyword>
<proteinExistence type="predicted"/>
<dbReference type="EMBL" id="QJKC01000010">
    <property type="protein sequence ID" value="PXX45953.1"/>
    <property type="molecule type" value="Genomic_DNA"/>
</dbReference>
<evidence type="ECO:0000256" key="2">
    <source>
        <dbReference type="SAM" id="SignalP"/>
    </source>
</evidence>
<evidence type="ECO:0000259" key="3">
    <source>
        <dbReference type="Pfam" id="PF01757"/>
    </source>
</evidence>
<dbReference type="PANTHER" id="PTHR23028">
    <property type="entry name" value="ACETYLTRANSFERASE"/>
    <property type="match status" value="1"/>
</dbReference>
<keyword evidence="1" id="KW-1133">Transmembrane helix</keyword>
<dbReference type="AlphaFoldDB" id="A0A318JF59"/>
<sequence length="713" mass="78431">MAIDPACCLSGAATLIMSLHLSSSVNAGSYRPDIDGLRALAVLAVVLFHIGVPGFGGGFVGVDIFFVISGFLISGLLRQELLSQGRIDFKAFYARRFRRLGPALLLMVCVVLLLSYFVLLPDDQNKLGREIRGVALLSANLHFLQHAFDYFNSASDLTVMLHTWSLAVEEQYYLAWPFILWGLYRLSGRQPDKVARSLPPLLWLIFAASLAYCLWLSYHETPRAFYLMPTRAWEFAAGALLAITPLPACWKPHAALAGGVGLLLLLGSVLGLNEAMVFPGVIVLLPVLGSVLFLLGGQLNADNPVSRLAARRPWTDIGILSYGFYLWHWPLLALGRYWGLGERSLPRDLLLGGVLALLLAWLSYRYVEQPIRQKKLRAFSTTKATLRSGFAMIVGMWLLGNVAMFLLPRAPWSGHQALLQAKGDAMVMHGNCAMPRDGLPLSPVAQCVEGQRNGPVRLLAWGDSHTDHLMPLYATLAQQQHIAILRRVYHGCPPLPDVTPVGEGKLRTWCTNFSRAVRDELPQLKQQGVSGVLMNVRWNGYAALNKPGENSIAVLAAGQNGLPDSVWDKQVGVAPLDRATSLAVLQQALQRNAAYLQQLGLKLVLVLPEPEMQRSPPECVIRLGAAACNVSRQQAEAERADVVAMLRQVASQAPNVRIWDGFDHFCDATTCYASQNGHIRYQDKNHITASMARSMAADFKPVFDWALQPLAKP</sequence>
<feature type="transmembrane region" description="Helical" evidence="1">
    <location>
        <begin position="388"/>
        <end position="407"/>
    </location>
</feature>
<feature type="transmembrane region" description="Helical" evidence="1">
    <location>
        <begin position="349"/>
        <end position="367"/>
    </location>
</feature>
<feature type="transmembrane region" description="Helical" evidence="1">
    <location>
        <begin position="200"/>
        <end position="218"/>
    </location>
</feature>
<dbReference type="GO" id="GO:0016020">
    <property type="term" value="C:membrane"/>
    <property type="evidence" value="ECO:0007669"/>
    <property type="project" value="TreeGrafter"/>
</dbReference>
<feature type="transmembrane region" description="Helical" evidence="1">
    <location>
        <begin position="43"/>
        <end position="76"/>
    </location>
</feature>
<keyword evidence="6" id="KW-1185">Reference proteome</keyword>
<protein>
    <submittedName>
        <fullName evidence="5">Peptidoglycan/LPS O-acetylase OafA/YrhL</fullName>
    </submittedName>
</protein>
<comment type="caution">
    <text evidence="5">The sequence shown here is derived from an EMBL/GenBank/DDBJ whole genome shotgun (WGS) entry which is preliminary data.</text>
</comment>
<organism evidence="5 6">
    <name type="scientific">Aquitalea magnusonii</name>
    <dbReference type="NCBI Taxonomy" id="332411"/>
    <lineage>
        <taxon>Bacteria</taxon>
        <taxon>Pseudomonadati</taxon>
        <taxon>Pseudomonadota</taxon>
        <taxon>Betaproteobacteria</taxon>
        <taxon>Neisseriales</taxon>
        <taxon>Chromobacteriaceae</taxon>
        <taxon>Aquitalea</taxon>
    </lineage>
</organism>